<evidence type="ECO:0000313" key="3">
    <source>
        <dbReference type="Proteomes" id="UP000037982"/>
    </source>
</evidence>
<feature type="domain" description="Putative restriction endonuclease" evidence="1">
    <location>
        <begin position="27"/>
        <end position="187"/>
    </location>
</feature>
<dbReference type="EMBL" id="LGKG01000141">
    <property type="protein sequence ID" value="KPC62219.1"/>
    <property type="molecule type" value="Genomic_DNA"/>
</dbReference>
<evidence type="ECO:0000259" key="1">
    <source>
        <dbReference type="Pfam" id="PF05685"/>
    </source>
</evidence>
<proteinExistence type="predicted"/>
<dbReference type="RefSeq" id="WP_053925108.1">
    <property type="nucleotide sequence ID" value="NZ_LGKG01000141.1"/>
</dbReference>
<dbReference type="AlphaFoldDB" id="A0A0N0GYV6"/>
<accession>A0A0N0GYV6</accession>
<sequence length="194" mass="21185">MTGEYVTEWEDPADLLVALEKAYGIPVRAEYVEEHPVLLPPREDSHDHCASELAFQLHNAGVRPGKGNGYRIGSPGDWSGALVIPDFSVLRREPTAADEARYQAHEGWYPVDLLGLVGEVTSSLHEIDSGPKYRAYASAGVPVYALIHRQAGKAYAFSHPAAGEYTTEVEVEIGHTLPLPTPYPALETAFMVES</sequence>
<dbReference type="Proteomes" id="UP000037982">
    <property type="component" value="Unassembled WGS sequence"/>
</dbReference>
<keyword evidence="3" id="KW-1185">Reference proteome</keyword>
<reference evidence="3" key="1">
    <citation type="submission" date="2015-07" db="EMBL/GenBank/DDBJ databases">
        <authorList>
            <person name="Ju K.-S."/>
            <person name="Doroghazi J.R."/>
            <person name="Metcalf W.W."/>
        </authorList>
    </citation>
    <scope>NUCLEOTIDE SEQUENCE [LARGE SCALE GENOMIC DNA]</scope>
    <source>
        <strain evidence="3">NRRL ISP-5002</strain>
    </source>
</reference>
<dbReference type="PATRIC" id="fig|66876.3.peg.4573"/>
<dbReference type="InterPro" id="IPR011335">
    <property type="entry name" value="Restrct_endonuc-II-like"/>
</dbReference>
<dbReference type="InterPro" id="IPR012296">
    <property type="entry name" value="Nuclease_put_TT1808"/>
</dbReference>
<dbReference type="InterPro" id="IPR008538">
    <property type="entry name" value="Uma2"/>
</dbReference>
<protein>
    <recommendedName>
        <fullName evidence="1">Putative restriction endonuclease domain-containing protein</fullName>
    </recommendedName>
</protein>
<comment type="caution">
    <text evidence="2">The sequence shown here is derived from an EMBL/GenBank/DDBJ whole genome shotgun (WGS) entry which is preliminary data.</text>
</comment>
<evidence type="ECO:0000313" key="2">
    <source>
        <dbReference type="EMBL" id="KPC62219.1"/>
    </source>
</evidence>
<organism evidence="2 3">
    <name type="scientific">Streptomyces chattanoogensis</name>
    <dbReference type="NCBI Taxonomy" id="66876"/>
    <lineage>
        <taxon>Bacteria</taxon>
        <taxon>Bacillati</taxon>
        <taxon>Actinomycetota</taxon>
        <taxon>Actinomycetes</taxon>
        <taxon>Kitasatosporales</taxon>
        <taxon>Streptomycetaceae</taxon>
        <taxon>Streptomyces</taxon>
    </lineage>
</organism>
<dbReference type="CDD" id="cd06260">
    <property type="entry name" value="DUF820-like"/>
    <property type="match status" value="1"/>
</dbReference>
<gene>
    <name evidence="2" type="ORF">ADL29_20855</name>
</gene>
<dbReference type="Gene3D" id="3.90.1570.10">
    <property type="entry name" value="tt1808, chain A"/>
    <property type="match status" value="1"/>
</dbReference>
<dbReference type="SUPFAM" id="SSF52980">
    <property type="entry name" value="Restriction endonuclease-like"/>
    <property type="match status" value="1"/>
</dbReference>
<name>A0A0N0GYV6_9ACTN</name>
<dbReference type="Pfam" id="PF05685">
    <property type="entry name" value="Uma2"/>
    <property type="match status" value="1"/>
</dbReference>